<dbReference type="InterPro" id="IPR036721">
    <property type="entry name" value="RCK_C_sf"/>
</dbReference>
<dbReference type="InterPro" id="IPR006037">
    <property type="entry name" value="RCK_C"/>
</dbReference>
<sequence length="452" mass="50091">MNIIIAGCGKVGTVLTAQLSKEDNNICIIDKDSAVVNRLASAYDVMGITGNGASYSILAEAGIEDADLMIAVTESDELNLLCCVIAKKAGQCQTIARVRNPIYSQERQFIKDELGLSMIINPEFTAAVEISQLLCFPNAMAIDVFSKGRSEMLRFRIPENSILDQMQLKDMPARLGNDILVCAVERNHEIIIPSGSFTLQASDIVSLIASRKNAVEFFKKIRMKTNHVKNTMLIGGGKIAVYLANMLLRLGISVKIIELDPKRCEELSDMLPDATIINGDGSDEDLLYEERIDLMDSFVAMTNFDEENILLSLFAKKKVRSKVITKINRLQLNEVIHNLDLDSVVYPKHLTAERILQYVRATQNSIGSNIETLYRLFDDRVEALEFNIQENAKITGIPLMKLNLKKNLLIGCITRGDQIIIPGGQDMILPGDSVIVVTTILGLQDAQDILQE</sequence>
<organism evidence="9 10">
    <name type="scientific">Ruminococcus gauvreauii</name>
    <dbReference type="NCBI Taxonomy" id="438033"/>
    <lineage>
        <taxon>Bacteria</taxon>
        <taxon>Bacillati</taxon>
        <taxon>Bacillota</taxon>
        <taxon>Clostridia</taxon>
        <taxon>Eubacteriales</taxon>
        <taxon>Oscillospiraceae</taxon>
        <taxon>Ruminococcus</taxon>
    </lineage>
</organism>
<dbReference type="NCBIfam" id="NF007031">
    <property type="entry name" value="PRK09496.1-2"/>
    <property type="match status" value="1"/>
</dbReference>
<accession>A0ABY5VBU5</accession>
<dbReference type="Gene3D" id="3.40.50.720">
    <property type="entry name" value="NAD(P)-binding Rossmann-like Domain"/>
    <property type="match status" value="2"/>
</dbReference>
<dbReference type="NCBIfam" id="NF007033">
    <property type="entry name" value="PRK09496.1-5"/>
    <property type="match status" value="1"/>
</dbReference>
<reference evidence="9" key="1">
    <citation type="journal article" date="2022" name="Cell">
        <title>Design, construction, and in vivo augmentation of a complex gut microbiome.</title>
        <authorList>
            <person name="Cheng A.G."/>
            <person name="Ho P.Y."/>
            <person name="Aranda-Diaz A."/>
            <person name="Jain S."/>
            <person name="Yu F.B."/>
            <person name="Meng X."/>
            <person name="Wang M."/>
            <person name="Iakiviak M."/>
            <person name="Nagashima K."/>
            <person name="Zhao A."/>
            <person name="Murugkar P."/>
            <person name="Patil A."/>
            <person name="Atabakhsh K."/>
            <person name="Weakley A."/>
            <person name="Yan J."/>
            <person name="Brumbaugh A.R."/>
            <person name="Higginbottom S."/>
            <person name="Dimas A."/>
            <person name="Shiver A.L."/>
            <person name="Deutschbauer A."/>
            <person name="Neff N."/>
            <person name="Sonnenburg J.L."/>
            <person name="Huang K.C."/>
            <person name="Fischbach M.A."/>
        </authorList>
    </citation>
    <scope>NUCLEOTIDE SEQUENCE</scope>
    <source>
        <strain evidence="9">DSM 19829</strain>
    </source>
</reference>
<proteinExistence type="predicted"/>
<dbReference type="InterPro" id="IPR036291">
    <property type="entry name" value="NAD(P)-bd_dom_sf"/>
</dbReference>
<dbReference type="NCBIfam" id="NF007039">
    <property type="entry name" value="PRK09496.3-2"/>
    <property type="match status" value="1"/>
</dbReference>
<dbReference type="SUPFAM" id="SSF51735">
    <property type="entry name" value="NAD(P)-binding Rossmann-fold domains"/>
    <property type="match status" value="2"/>
</dbReference>
<gene>
    <name evidence="9" type="primary">trkA</name>
    <name evidence="9" type="ORF">NQ502_11540</name>
</gene>
<dbReference type="InterPro" id="IPR003148">
    <property type="entry name" value="RCK_N"/>
</dbReference>
<evidence type="ECO:0000256" key="2">
    <source>
        <dbReference type="ARBA" id="ARBA00022448"/>
    </source>
</evidence>
<dbReference type="InterPro" id="IPR050721">
    <property type="entry name" value="Trk_Ktr_HKT_K-transport"/>
</dbReference>
<dbReference type="PANTHER" id="PTHR43833:SF5">
    <property type="entry name" value="TRK SYSTEM POTASSIUM UPTAKE PROTEIN TRKA"/>
    <property type="match status" value="1"/>
</dbReference>
<dbReference type="NCBIfam" id="NF007032">
    <property type="entry name" value="PRK09496.1-4"/>
    <property type="match status" value="1"/>
</dbReference>
<dbReference type="RefSeq" id="WP_028528577.1">
    <property type="nucleotide sequence ID" value="NZ_CABLBR010000012.1"/>
</dbReference>
<name>A0ABY5VBU5_9FIRM</name>
<dbReference type="PRINTS" id="PR00335">
    <property type="entry name" value="KUPTAKETRKA"/>
</dbReference>
<dbReference type="Pfam" id="PF02254">
    <property type="entry name" value="TrkA_N"/>
    <property type="match status" value="2"/>
</dbReference>
<evidence type="ECO:0000259" key="7">
    <source>
        <dbReference type="PROSITE" id="PS51201"/>
    </source>
</evidence>
<keyword evidence="2" id="KW-0813">Transport</keyword>
<evidence type="ECO:0000256" key="3">
    <source>
        <dbReference type="ARBA" id="ARBA00022538"/>
    </source>
</evidence>
<dbReference type="SUPFAM" id="SSF116726">
    <property type="entry name" value="TrkA C-terminal domain-like"/>
    <property type="match status" value="2"/>
</dbReference>
<keyword evidence="3" id="KW-0633">Potassium transport</keyword>
<evidence type="ECO:0000313" key="9">
    <source>
        <dbReference type="EMBL" id="UWP58022.1"/>
    </source>
</evidence>
<evidence type="ECO:0000256" key="5">
    <source>
        <dbReference type="ARBA" id="ARBA00023027"/>
    </source>
</evidence>
<keyword evidence="5" id="KW-0520">NAD</keyword>
<dbReference type="EMBL" id="CP102290">
    <property type="protein sequence ID" value="UWP58022.1"/>
    <property type="molecule type" value="Genomic_DNA"/>
</dbReference>
<evidence type="ECO:0000259" key="8">
    <source>
        <dbReference type="PROSITE" id="PS51202"/>
    </source>
</evidence>
<dbReference type="Gene3D" id="3.30.70.1450">
    <property type="entry name" value="Regulator of K+ conductance, C-terminal domain"/>
    <property type="match status" value="2"/>
</dbReference>
<feature type="domain" description="RCK C-terminal" evidence="8">
    <location>
        <begin position="140"/>
        <end position="224"/>
    </location>
</feature>
<evidence type="ECO:0000256" key="6">
    <source>
        <dbReference type="ARBA" id="ARBA00023065"/>
    </source>
</evidence>
<keyword evidence="6" id="KW-0406">Ion transport</keyword>
<keyword evidence="4" id="KW-0630">Potassium</keyword>
<feature type="domain" description="RCK N-terminal" evidence="7">
    <location>
        <begin position="228"/>
        <end position="345"/>
    </location>
</feature>
<dbReference type="PROSITE" id="PS51201">
    <property type="entry name" value="RCK_N"/>
    <property type="match status" value="2"/>
</dbReference>
<evidence type="ECO:0000256" key="1">
    <source>
        <dbReference type="ARBA" id="ARBA00017378"/>
    </source>
</evidence>
<feature type="domain" description="RCK C-terminal" evidence="8">
    <location>
        <begin position="371"/>
        <end position="452"/>
    </location>
</feature>
<dbReference type="InterPro" id="IPR006036">
    <property type="entry name" value="K_uptake_TrkA"/>
</dbReference>
<feature type="domain" description="RCK N-terminal" evidence="7">
    <location>
        <begin position="1"/>
        <end position="120"/>
    </location>
</feature>
<dbReference type="Pfam" id="PF02080">
    <property type="entry name" value="TrkA_C"/>
    <property type="match status" value="2"/>
</dbReference>
<protein>
    <recommendedName>
        <fullName evidence="1">Trk system potassium uptake protein TrkA</fullName>
    </recommendedName>
</protein>
<keyword evidence="10" id="KW-1185">Reference proteome</keyword>
<dbReference type="PANTHER" id="PTHR43833">
    <property type="entry name" value="POTASSIUM CHANNEL PROTEIN 2-RELATED-RELATED"/>
    <property type="match status" value="1"/>
</dbReference>
<dbReference type="PROSITE" id="PS51202">
    <property type="entry name" value="RCK_C"/>
    <property type="match status" value="2"/>
</dbReference>
<dbReference type="NCBIfam" id="NF007041">
    <property type="entry name" value="PRK09496.3-4"/>
    <property type="match status" value="1"/>
</dbReference>
<evidence type="ECO:0000256" key="4">
    <source>
        <dbReference type="ARBA" id="ARBA00022958"/>
    </source>
</evidence>
<dbReference type="Proteomes" id="UP001060164">
    <property type="component" value="Chromosome"/>
</dbReference>
<evidence type="ECO:0000313" key="10">
    <source>
        <dbReference type="Proteomes" id="UP001060164"/>
    </source>
</evidence>